<dbReference type="EMBL" id="BMGL01000012">
    <property type="protein sequence ID" value="GGE20077.1"/>
    <property type="molecule type" value="Genomic_DNA"/>
</dbReference>
<dbReference type="GO" id="GO:0003755">
    <property type="term" value="F:peptidyl-prolyl cis-trans isomerase activity"/>
    <property type="evidence" value="ECO:0007669"/>
    <property type="project" value="UniProtKB-KW"/>
</dbReference>
<reference evidence="3 4" key="1">
    <citation type="journal article" date="2014" name="Int. J. Syst. Evol. Microbiol.">
        <title>Complete genome sequence of Corynebacterium casei LMG S-19264T (=DSM 44701T), isolated from a smear-ripened cheese.</title>
        <authorList>
            <consortium name="US DOE Joint Genome Institute (JGI-PGF)"/>
            <person name="Walter F."/>
            <person name="Albersmeier A."/>
            <person name="Kalinowski J."/>
            <person name="Ruckert C."/>
        </authorList>
    </citation>
    <scope>NUCLEOTIDE SEQUENCE [LARGE SCALE GENOMIC DNA]</scope>
    <source>
        <strain evidence="3 4">CGMCC 1.12925</strain>
    </source>
</reference>
<organism evidence="3 4">
    <name type="scientific">Psychroflexus salis</name>
    <dbReference type="NCBI Taxonomy" id="1526574"/>
    <lineage>
        <taxon>Bacteria</taxon>
        <taxon>Pseudomonadati</taxon>
        <taxon>Bacteroidota</taxon>
        <taxon>Flavobacteriia</taxon>
        <taxon>Flavobacteriales</taxon>
        <taxon>Flavobacteriaceae</taxon>
        <taxon>Psychroflexus</taxon>
    </lineage>
</organism>
<evidence type="ECO:0000313" key="4">
    <source>
        <dbReference type="Proteomes" id="UP000599688"/>
    </source>
</evidence>
<dbReference type="PROSITE" id="PS50198">
    <property type="entry name" value="PPIC_PPIASE_2"/>
    <property type="match status" value="1"/>
</dbReference>
<accession>A0A917EC37</accession>
<dbReference type="Gene3D" id="3.10.50.40">
    <property type="match status" value="1"/>
</dbReference>
<dbReference type="Proteomes" id="UP000599688">
    <property type="component" value="Unassembled WGS sequence"/>
</dbReference>
<sequence>MKHFLFTIILISTVSSFAQSRLFNQSYNELEGFGFSSEEIAEYENEGELEVFNEAKHSTKLASILFDKKIGKKHKEKTRTGKKNYEVIAEREVMHYRINYIFLDGNKMSEKAIQRMRAKINEMLDKGIQFESLARQYSMDANAYNGGDSGWFKKERTVPIFFSKITDPKLLANEVYSIDLPDANWHYLVKKTFTPTTLREILVLIYE</sequence>
<feature type="domain" description="PpiC" evidence="2">
    <location>
        <begin position="93"/>
        <end position="161"/>
    </location>
</feature>
<evidence type="ECO:0000313" key="3">
    <source>
        <dbReference type="EMBL" id="GGE20077.1"/>
    </source>
</evidence>
<dbReference type="InterPro" id="IPR000297">
    <property type="entry name" value="PPIase_PpiC"/>
</dbReference>
<dbReference type="Pfam" id="PF13616">
    <property type="entry name" value="Rotamase_3"/>
    <property type="match status" value="1"/>
</dbReference>
<evidence type="ECO:0000256" key="1">
    <source>
        <dbReference type="PROSITE-ProRule" id="PRU00278"/>
    </source>
</evidence>
<dbReference type="AlphaFoldDB" id="A0A917EC37"/>
<keyword evidence="1" id="KW-0697">Rotamase</keyword>
<keyword evidence="1" id="KW-0413">Isomerase</keyword>
<proteinExistence type="predicted"/>
<dbReference type="RefSeq" id="WP_188406861.1">
    <property type="nucleotide sequence ID" value="NZ_BMGL01000012.1"/>
</dbReference>
<comment type="caution">
    <text evidence="3">The sequence shown here is derived from an EMBL/GenBank/DDBJ whole genome shotgun (WGS) entry which is preliminary data.</text>
</comment>
<dbReference type="InterPro" id="IPR046357">
    <property type="entry name" value="PPIase_dom_sf"/>
</dbReference>
<name>A0A917EC37_9FLAO</name>
<protein>
    <recommendedName>
        <fullName evidence="2">PpiC domain-containing protein</fullName>
    </recommendedName>
</protein>
<dbReference type="SUPFAM" id="SSF54534">
    <property type="entry name" value="FKBP-like"/>
    <property type="match status" value="1"/>
</dbReference>
<evidence type="ECO:0000259" key="2">
    <source>
        <dbReference type="PROSITE" id="PS50198"/>
    </source>
</evidence>
<keyword evidence="4" id="KW-1185">Reference proteome</keyword>
<gene>
    <name evidence="3" type="ORF">GCM10010831_21480</name>
</gene>